<sequence>MLDRESMALLHSISKHSGYAYVSMAKAVRKMVWEQLHSRSFRAAYVARVLLMWRDAYSMACLYVARLHYASGDFREVLRVLDLGIVMGGMLLHEDLDFTVEKVTE</sequence>
<feature type="domain" description="DM8" evidence="1">
    <location>
        <begin position="2"/>
        <end position="104"/>
    </location>
</feature>
<organism evidence="2 3">
    <name type="scientific">Flemingia macrophylla</name>
    <dbReference type="NCBI Taxonomy" id="520843"/>
    <lineage>
        <taxon>Eukaryota</taxon>
        <taxon>Viridiplantae</taxon>
        <taxon>Streptophyta</taxon>
        <taxon>Embryophyta</taxon>
        <taxon>Tracheophyta</taxon>
        <taxon>Spermatophyta</taxon>
        <taxon>Magnoliopsida</taxon>
        <taxon>eudicotyledons</taxon>
        <taxon>Gunneridae</taxon>
        <taxon>Pentapetalae</taxon>
        <taxon>rosids</taxon>
        <taxon>fabids</taxon>
        <taxon>Fabales</taxon>
        <taxon>Fabaceae</taxon>
        <taxon>Papilionoideae</taxon>
        <taxon>50 kb inversion clade</taxon>
        <taxon>NPAAA clade</taxon>
        <taxon>indigoferoid/millettioid clade</taxon>
        <taxon>Phaseoleae</taxon>
        <taxon>Flemingia</taxon>
    </lineage>
</organism>
<evidence type="ECO:0000313" key="3">
    <source>
        <dbReference type="Proteomes" id="UP001603857"/>
    </source>
</evidence>
<evidence type="ECO:0000313" key="2">
    <source>
        <dbReference type="EMBL" id="KAL2336492.1"/>
    </source>
</evidence>
<dbReference type="Proteomes" id="UP001603857">
    <property type="component" value="Unassembled WGS sequence"/>
</dbReference>
<evidence type="ECO:0000259" key="1">
    <source>
        <dbReference type="Pfam" id="PF24472"/>
    </source>
</evidence>
<name>A0ABD1MKZ8_9FABA</name>
<reference evidence="2 3" key="1">
    <citation type="submission" date="2024-08" db="EMBL/GenBank/DDBJ databases">
        <title>Insights into the chromosomal genome structure of Flemingia macrophylla.</title>
        <authorList>
            <person name="Ding Y."/>
            <person name="Zhao Y."/>
            <person name="Bi W."/>
            <person name="Wu M."/>
            <person name="Zhao G."/>
            <person name="Gong Y."/>
            <person name="Li W."/>
            <person name="Zhang P."/>
        </authorList>
    </citation>
    <scope>NUCLEOTIDE SEQUENCE [LARGE SCALE GENOMIC DNA]</scope>
    <source>
        <strain evidence="2">DYQJB</strain>
        <tissue evidence="2">Leaf</tissue>
    </source>
</reference>
<dbReference type="Pfam" id="PF24472">
    <property type="entry name" value="ARM_KDM8_N"/>
    <property type="match status" value="1"/>
</dbReference>
<dbReference type="EMBL" id="JBGMDY010000004">
    <property type="protein sequence ID" value="KAL2336492.1"/>
    <property type="molecule type" value="Genomic_DNA"/>
</dbReference>
<proteinExistence type="predicted"/>
<dbReference type="AlphaFoldDB" id="A0ABD1MKZ8"/>
<accession>A0ABD1MKZ8</accession>
<protein>
    <recommendedName>
        <fullName evidence="1">DM8 domain-containing protein</fullName>
    </recommendedName>
</protein>
<gene>
    <name evidence="2" type="ORF">Fmac_010938</name>
</gene>
<keyword evidence="3" id="KW-1185">Reference proteome</keyword>
<comment type="caution">
    <text evidence="2">The sequence shown here is derived from an EMBL/GenBank/DDBJ whole genome shotgun (WGS) entry which is preliminary data.</text>
</comment>
<dbReference type="InterPro" id="IPR056520">
    <property type="entry name" value="ARM_KDM8_N"/>
</dbReference>